<feature type="region of interest" description="Disordered" evidence="1">
    <location>
        <begin position="15"/>
        <end position="35"/>
    </location>
</feature>
<dbReference type="Proteomes" id="UP000789831">
    <property type="component" value="Unassembled WGS sequence"/>
</dbReference>
<evidence type="ECO:0000313" key="4">
    <source>
        <dbReference type="Proteomes" id="UP000789831"/>
    </source>
</evidence>
<feature type="signal peptide" evidence="2">
    <location>
        <begin position="1"/>
        <end position="17"/>
    </location>
</feature>
<evidence type="ECO:0000256" key="2">
    <source>
        <dbReference type="SAM" id="SignalP"/>
    </source>
</evidence>
<feature type="chain" id="PRO_5040466448" evidence="2">
    <location>
        <begin position="18"/>
        <end position="64"/>
    </location>
</feature>
<gene>
    <name evidence="3" type="ORF">AGERDE_LOCUS12388</name>
</gene>
<organism evidence="3 4">
    <name type="scientific">Ambispora gerdemannii</name>
    <dbReference type="NCBI Taxonomy" id="144530"/>
    <lineage>
        <taxon>Eukaryota</taxon>
        <taxon>Fungi</taxon>
        <taxon>Fungi incertae sedis</taxon>
        <taxon>Mucoromycota</taxon>
        <taxon>Glomeromycotina</taxon>
        <taxon>Glomeromycetes</taxon>
        <taxon>Archaeosporales</taxon>
        <taxon>Ambisporaceae</taxon>
        <taxon>Ambispora</taxon>
    </lineage>
</organism>
<accession>A0A9N9EHB7</accession>
<name>A0A9N9EHB7_9GLOM</name>
<sequence length="64" mass="6253">LIVICLSTVFGLPITNSKRDPPSTPEEGSPVGGLVGGLGRILSSLLGGVTGGGEGGQSGLTYGR</sequence>
<reference evidence="3" key="1">
    <citation type="submission" date="2021-06" db="EMBL/GenBank/DDBJ databases">
        <authorList>
            <person name="Kallberg Y."/>
            <person name="Tangrot J."/>
            <person name="Rosling A."/>
        </authorList>
    </citation>
    <scope>NUCLEOTIDE SEQUENCE</scope>
    <source>
        <strain evidence="3">MT106</strain>
    </source>
</reference>
<dbReference type="EMBL" id="CAJVPL010008398">
    <property type="protein sequence ID" value="CAG8674121.1"/>
    <property type="molecule type" value="Genomic_DNA"/>
</dbReference>
<comment type="caution">
    <text evidence="3">The sequence shown here is derived from an EMBL/GenBank/DDBJ whole genome shotgun (WGS) entry which is preliminary data.</text>
</comment>
<protein>
    <submittedName>
        <fullName evidence="3">12519_t:CDS:1</fullName>
    </submittedName>
</protein>
<evidence type="ECO:0000313" key="3">
    <source>
        <dbReference type="EMBL" id="CAG8674121.1"/>
    </source>
</evidence>
<proteinExistence type="predicted"/>
<keyword evidence="2" id="KW-0732">Signal</keyword>
<keyword evidence="4" id="KW-1185">Reference proteome</keyword>
<feature type="non-terminal residue" evidence="3">
    <location>
        <position position="1"/>
    </location>
</feature>
<evidence type="ECO:0000256" key="1">
    <source>
        <dbReference type="SAM" id="MobiDB-lite"/>
    </source>
</evidence>
<dbReference type="AlphaFoldDB" id="A0A9N9EHB7"/>